<dbReference type="eggNOG" id="KOG0987">
    <property type="taxonomic scope" value="Eukaryota"/>
</dbReference>
<dbReference type="PANTHER" id="PTHR23274">
    <property type="entry name" value="DNA HELICASE-RELATED"/>
    <property type="match status" value="1"/>
</dbReference>
<dbReference type="GO" id="GO:0005657">
    <property type="term" value="C:replication fork"/>
    <property type="evidence" value="ECO:0007669"/>
    <property type="project" value="TreeGrafter"/>
</dbReference>
<dbReference type="PANTHER" id="PTHR23274:SF51">
    <property type="entry name" value="OS03G0423850 PROTEIN"/>
    <property type="match status" value="1"/>
</dbReference>
<proteinExistence type="predicted"/>
<protein>
    <recommendedName>
        <fullName evidence="2">ATP-dependent DNA helicase</fullName>
    </recommendedName>
</protein>
<accession>U9UNT1</accession>
<sequence length="103" mass="11832">MTGPQVGRRIFIPRISLTPSDTNLPFVLIRHQFLIRVAFSMTINKSQGQILNHVGLYLPQPVFSHGQLYVALSRITSNQCIKVLLNHDRPCQTRNVVYTEIFR</sequence>
<dbReference type="FunFam" id="3.40.50.300:FF:002884">
    <property type="entry name" value="ATP-dependent DNA helicase"/>
    <property type="match status" value="1"/>
</dbReference>
<dbReference type="EMBL" id="KI275922">
    <property type="protein sequence ID" value="ESA22059.1"/>
    <property type="molecule type" value="Genomic_DNA"/>
</dbReference>
<dbReference type="Gene3D" id="3.40.50.300">
    <property type="entry name" value="P-loop containing nucleotide triphosphate hydrolases"/>
    <property type="match status" value="1"/>
</dbReference>
<evidence type="ECO:0000313" key="1">
    <source>
        <dbReference type="EMBL" id="ESA22059.1"/>
    </source>
</evidence>
<dbReference type="InterPro" id="IPR027417">
    <property type="entry name" value="P-loop_NTPase"/>
</dbReference>
<name>U9UNT1_RHIID</name>
<gene>
    <name evidence="1" type="ORF">GLOINDRAFT_74096</name>
</gene>
<dbReference type="HOGENOM" id="CLU_001324_4_6_1"/>
<reference evidence="1" key="1">
    <citation type="submission" date="2013-07" db="EMBL/GenBank/DDBJ databases">
        <title>The genome of an arbuscular mycorrhizal fungus provides insights into the evolution of the oldest plant symbiosis.</title>
        <authorList>
            <consortium name="DOE Joint Genome Institute"/>
            <person name="Tisserant E."/>
            <person name="Malbreil M."/>
            <person name="Kuo A."/>
            <person name="Kohler A."/>
            <person name="Symeonidi A."/>
            <person name="Balestrini R."/>
            <person name="Charron P."/>
            <person name="Duensing N."/>
            <person name="Frei-dit-Frey N."/>
            <person name="Gianinazzi-Pearson V."/>
            <person name="Gilbert B."/>
            <person name="Handa Y."/>
            <person name="Hijri M."/>
            <person name="Kaul R."/>
            <person name="Kawaguchi M."/>
            <person name="Krajinski F."/>
            <person name="Lammers P."/>
            <person name="Lapierre D."/>
            <person name="Masclaux F.G."/>
            <person name="Murat C."/>
            <person name="Morin E."/>
            <person name="Ndikumana S."/>
            <person name="Pagni M."/>
            <person name="Petitpierre D."/>
            <person name="Requena N."/>
            <person name="Rosikiewicz P."/>
            <person name="Riley R."/>
            <person name="Saito K."/>
            <person name="San Clemente H."/>
            <person name="Shapiro H."/>
            <person name="van Tuinen D."/>
            <person name="Becard G."/>
            <person name="Bonfante P."/>
            <person name="Paszkowski U."/>
            <person name="Shachar-Hill Y."/>
            <person name="Young J.P."/>
            <person name="Sanders I.R."/>
            <person name="Henrissat B."/>
            <person name="Rensing S.A."/>
            <person name="Grigoriev I.V."/>
            <person name="Corradi N."/>
            <person name="Roux C."/>
            <person name="Martin F."/>
        </authorList>
    </citation>
    <scope>NUCLEOTIDE SEQUENCE</scope>
    <source>
        <strain evidence="1">DAOM 197198</strain>
    </source>
</reference>
<evidence type="ECO:0008006" key="2">
    <source>
        <dbReference type="Google" id="ProtNLM"/>
    </source>
</evidence>
<dbReference type="SUPFAM" id="SSF52540">
    <property type="entry name" value="P-loop containing nucleoside triphosphate hydrolases"/>
    <property type="match status" value="1"/>
</dbReference>
<organism evidence="1">
    <name type="scientific">Rhizophagus irregularis (strain DAOM 181602 / DAOM 197198 / MUCL 43194)</name>
    <name type="common">Arbuscular mycorrhizal fungus</name>
    <name type="synonym">Glomus intraradices</name>
    <dbReference type="NCBI Taxonomy" id="747089"/>
    <lineage>
        <taxon>Eukaryota</taxon>
        <taxon>Fungi</taxon>
        <taxon>Fungi incertae sedis</taxon>
        <taxon>Mucoromycota</taxon>
        <taxon>Glomeromycotina</taxon>
        <taxon>Glomeromycetes</taxon>
        <taxon>Glomerales</taxon>
        <taxon>Glomeraceae</taxon>
        <taxon>Rhizophagus</taxon>
    </lineage>
</organism>
<dbReference type="CDD" id="cd18809">
    <property type="entry name" value="SF1_C_RecD"/>
    <property type="match status" value="1"/>
</dbReference>
<dbReference type="GO" id="GO:0006260">
    <property type="term" value="P:DNA replication"/>
    <property type="evidence" value="ECO:0007669"/>
    <property type="project" value="TreeGrafter"/>
</dbReference>
<dbReference type="AlphaFoldDB" id="U9UNT1"/>